<dbReference type="Pfam" id="PF00248">
    <property type="entry name" value="Aldo_ket_red"/>
    <property type="match status" value="1"/>
</dbReference>
<dbReference type="PIRSF" id="PIRSF000097">
    <property type="entry name" value="AKR"/>
    <property type="match status" value="1"/>
</dbReference>
<organism evidence="6 7">
    <name type="scientific">Stachybotrys elegans</name>
    <dbReference type="NCBI Taxonomy" id="80388"/>
    <lineage>
        <taxon>Eukaryota</taxon>
        <taxon>Fungi</taxon>
        <taxon>Dikarya</taxon>
        <taxon>Ascomycota</taxon>
        <taxon>Pezizomycotina</taxon>
        <taxon>Sordariomycetes</taxon>
        <taxon>Hypocreomycetidae</taxon>
        <taxon>Hypocreales</taxon>
        <taxon>Stachybotryaceae</taxon>
        <taxon>Stachybotrys</taxon>
    </lineage>
</organism>
<dbReference type="InterPro" id="IPR023210">
    <property type="entry name" value="NADP_OxRdtase_dom"/>
</dbReference>
<name>A0A8K0SPB8_9HYPO</name>
<dbReference type="Proteomes" id="UP000813444">
    <property type="component" value="Unassembled WGS sequence"/>
</dbReference>
<evidence type="ECO:0000256" key="3">
    <source>
        <dbReference type="ARBA" id="ARBA00023002"/>
    </source>
</evidence>
<keyword evidence="2" id="KW-0521">NADP</keyword>
<protein>
    <submittedName>
        <fullName evidence="6">Aldo-keto reductase</fullName>
    </submittedName>
</protein>
<gene>
    <name evidence="6" type="ORF">B0I35DRAFT_505329</name>
</gene>
<dbReference type="SUPFAM" id="SSF51430">
    <property type="entry name" value="NAD(P)-linked oxidoreductase"/>
    <property type="match status" value="1"/>
</dbReference>
<dbReference type="GO" id="GO:0016616">
    <property type="term" value="F:oxidoreductase activity, acting on the CH-OH group of donors, NAD or NADP as acceptor"/>
    <property type="evidence" value="ECO:0007669"/>
    <property type="project" value="UniProtKB-ARBA"/>
</dbReference>
<comment type="caution">
    <text evidence="6">The sequence shown here is derived from an EMBL/GenBank/DDBJ whole genome shotgun (WGS) entry which is preliminary data.</text>
</comment>
<dbReference type="PANTHER" id="PTHR43827">
    <property type="entry name" value="2,5-DIKETO-D-GLUCONIC ACID REDUCTASE"/>
    <property type="match status" value="1"/>
</dbReference>
<keyword evidence="3" id="KW-0560">Oxidoreductase</keyword>
<keyword evidence="7" id="KW-1185">Reference proteome</keyword>
<evidence type="ECO:0000256" key="1">
    <source>
        <dbReference type="ARBA" id="ARBA00007905"/>
    </source>
</evidence>
<evidence type="ECO:0000256" key="4">
    <source>
        <dbReference type="PIRSR" id="PIRSR000097-1"/>
    </source>
</evidence>
<evidence type="ECO:0000313" key="6">
    <source>
        <dbReference type="EMBL" id="KAH7313914.1"/>
    </source>
</evidence>
<evidence type="ECO:0000256" key="2">
    <source>
        <dbReference type="ARBA" id="ARBA00022857"/>
    </source>
</evidence>
<dbReference type="Gene3D" id="3.20.20.100">
    <property type="entry name" value="NADP-dependent oxidoreductase domain"/>
    <property type="match status" value="1"/>
</dbReference>
<evidence type="ECO:0000259" key="5">
    <source>
        <dbReference type="Pfam" id="PF00248"/>
    </source>
</evidence>
<dbReference type="InterPro" id="IPR018170">
    <property type="entry name" value="Aldo/ket_reductase_CS"/>
</dbReference>
<dbReference type="InterPro" id="IPR036812">
    <property type="entry name" value="NAD(P)_OxRdtase_dom_sf"/>
</dbReference>
<dbReference type="PROSITE" id="PS00062">
    <property type="entry name" value="ALDOKETO_REDUCTASE_2"/>
    <property type="match status" value="1"/>
</dbReference>
<dbReference type="AlphaFoldDB" id="A0A8K0SPB8"/>
<dbReference type="EMBL" id="JAGPNK010000009">
    <property type="protein sequence ID" value="KAH7313914.1"/>
    <property type="molecule type" value="Genomic_DNA"/>
</dbReference>
<reference evidence="6" key="1">
    <citation type="journal article" date="2021" name="Nat. Commun.">
        <title>Genetic determinants of endophytism in the Arabidopsis root mycobiome.</title>
        <authorList>
            <person name="Mesny F."/>
            <person name="Miyauchi S."/>
            <person name="Thiergart T."/>
            <person name="Pickel B."/>
            <person name="Atanasova L."/>
            <person name="Karlsson M."/>
            <person name="Huettel B."/>
            <person name="Barry K.W."/>
            <person name="Haridas S."/>
            <person name="Chen C."/>
            <person name="Bauer D."/>
            <person name="Andreopoulos W."/>
            <person name="Pangilinan J."/>
            <person name="LaButti K."/>
            <person name="Riley R."/>
            <person name="Lipzen A."/>
            <person name="Clum A."/>
            <person name="Drula E."/>
            <person name="Henrissat B."/>
            <person name="Kohler A."/>
            <person name="Grigoriev I.V."/>
            <person name="Martin F.M."/>
            <person name="Hacquard S."/>
        </authorList>
    </citation>
    <scope>NUCLEOTIDE SEQUENCE</scope>
    <source>
        <strain evidence="6">MPI-CAGE-CH-0235</strain>
    </source>
</reference>
<dbReference type="InterPro" id="IPR020471">
    <property type="entry name" value="AKR"/>
</dbReference>
<dbReference type="PANTHER" id="PTHR43827:SF3">
    <property type="entry name" value="NADP-DEPENDENT OXIDOREDUCTASE DOMAIN-CONTAINING PROTEIN"/>
    <property type="match status" value="1"/>
</dbReference>
<dbReference type="PRINTS" id="PR00069">
    <property type="entry name" value="ALDKETRDTASE"/>
</dbReference>
<sequence>MNLPPTFSLNNGLSIPAVGLGTFQGDAGNSQVKDAVLTALRLGYRHIDGASAYGNEKEIGQAIRESGIPRGEIFPADVEKAIDGSLQDLGLNYVPHAYKAGENNITIRHPNGNGKPVIDYDLSRRYTDTWKAMERLVDLGKARSIGLSNFNMLKTGRILDTARIIPAVNQVELHPYLPQHELLSLSREHGILLMAHQPRGGRPVGAVRANKDVPFPTEDPKIQRAAHGLGITPAQVCLSWAVQRGVPVVPKSNKEHHMTQNLHLKKLPQEIFELVDGLSDDKGPIRFLDPTPHLGFDIFDEEQDQPVANSAPWD</sequence>
<evidence type="ECO:0000313" key="7">
    <source>
        <dbReference type="Proteomes" id="UP000813444"/>
    </source>
</evidence>
<feature type="domain" description="NADP-dependent oxidoreductase" evidence="5">
    <location>
        <begin position="19"/>
        <end position="278"/>
    </location>
</feature>
<dbReference type="CDD" id="cd19071">
    <property type="entry name" value="AKR_AKR1-5-like"/>
    <property type="match status" value="1"/>
</dbReference>
<dbReference type="OrthoDB" id="416253at2759"/>
<feature type="active site" description="Proton donor" evidence="4">
    <location>
        <position position="53"/>
    </location>
</feature>
<accession>A0A8K0SPB8</accession>
<proteinExistence type="inferred from homology"/>
<dbReference type="PROSITE" id="PS00798">
    <property type="entry name" value="ALDOKETO_REDUCTASE_1"/>
    <property type="match status" value="1"/>
</dbReference>
<comment type="similarity">
    <text evidence="1">Belongs to the aldo/keto reductase family.</text>
</comment>